<evidence type="ECO:0000256" key="4">
    <source>
        <dbReference type="ARBA" id="ARBA00022438"/>
    </source>
</evidence>
<dbReference type="GO" id="GO:0006508">
    <property type="term" value="P:proteolysis"/>
    <property type="evidence" value="ECO:0007669"/>
    <property type="project" value="UniProtKB-KW"/>
</dbReference>
<evidence type="ECO:0000313" key="13">
    <source>
        <dbReference type="EMBL" id="CAB4802366.1"/>
    </source>
</evidence>
<accession>A0A6J7VDM0</accession>
<keyword evidence="5" id="KW-0645">Protease</keyword>
<comment type="similarity">
    <text evidence="2">Belongs to the peptidase M17 family.</text>
</comment>
<evidence type="ECO:0000256" key="2">
    <source>
        <dbReference type="ARBA" id="ARBA00009528"/>
    </source>
</evidence>
<dbReference type="EMBL" id="CAFBPO010000012">
    <property type="protein sequence ID" value="CAB5024746.1"/>
    <property type="molecule type" value="Genomic_DNA"/>
</dbReference>
<dbReference type="Gene3D" id="3.40.630.10">
    <property type="entry name" value="Zn peptidases"/>
    <property type="match status" value="1"/>
</dbReference>
<evidence type="ECO:0000313" key="12">
    <source>
        <dbReference type="EMBL" id="CAB4748683.1"/>
    </source>
</evidence>
<evidence type="ECO:0000313" key="16">
    <source>
        <dbReference type="EMBL" id="CAB4983491.1"/>
    </source>
</evidence>
<evidence type="ECO:0000313" key="11">
    <source>
        <dbReference type="EMBL" id="CAB4731595.1"/>
    </source>
</evidence>
<keyword evidence="6" id="KW-0378">Hydrolase</keyword>
<dbReference type="Gene3D" id="3.40.220.10">
    <property type="entry name" value="Leucine Aminopeptidase, subunit E, domain 1"/>
    <property type="match status" value="1"/>
</dbReference>
<dbReference type="EMBL" id="CAFBQY010000016">
    <property type="protein sequence ID" value="CAB5075632.1"/>
    <property type="molecule type" value="Genomic_DNA"/>
</dbReference>
<dbReference type="GO" id="GO:0070006">
    <property type="term" value="F:metalloaminopeptidase activity"/>
    <property type="evidence" value="ECO:0007669"/>
    <property type="project" value="InterPro"/>
</dbReference>
<dbReference type="SUPFAM" id="SSF52949">
    <property type="entry name" value="Macro domain-like"/>
    <property type="match status" value="1"/>
</dbReference>
<feature type="domain" description="Peptidase M17 leucyl aminopeptidase N-terminal" evidence="8">
    <location>
        <begin position="43"/>
        <end position="138"/>
    </location>
</feature>
<evidence type="ECO:0000313" key="14">
    <source>
        <dbReference type="EMBL" id="CAB4843102.1"/>
    </source>
</evidence>
<evidence type="ECO:0000313" key="18">
    <source>
        <dbReference type="EMBL" id="CAB5075632.1"/>
    </source>
</evidence>
<dbReference type="Pfam" id="PF02789">
    <property type="entry name" value="Peptidase_M17_N"/>
    <property type="match status" value="1"/>
</dbReference>
<dbReference type="InterPro" id="IPR023042">
    <property type="entry name" value="Peptidase_M17_leu_NH2_pept"/>
</dbReference>
<evidence type="ECO:0000313" key="17">
    <source>
        <dbReference type="EMBL" id="CAB5024746.1"/>
    </source>
</evidence>
<dbReference type="PRINTS" id="PR00481">
    <property type="entry name" value="LAMNOPPTDASE"/>
</dbReference>
<dbReference type="EMBL" id="CAEZYT010000011">
    <property type="protein sequence ID" value="CAB4731595.1"/>
    <property type="molecule type" value="Genomic_DNA"/>
</dbReference>
<dbReference type="GO" id="GO:0005737">
    <property type="term" value="C:cytoplasm"/>
    <property type="evidence" value="ECO:0007669"/>
    <property type="project" value="InterPro"/>
</dbReference>
<sequence length="502" mass="52075">MTTLHLSDGIIKDEILVVGLSFRTPSKKGQGALVIESGDIALDSKKLLATLSDLGATGKADEVIKIPGTATKLLVFTGLGENKPTFSDETLRRAAGAAARALAGNSSATFSFPAKKAATIAAIAEGALLGAYSFNKFRVDSIVNRQLSLKSVTIHSALAKKAEAKEALKRAAIIGEYTCLVRDLINTPPSHLTPDSFCKEIAALVKKVGGSAIGLKVTVMNDAQLKSKGYGGISAVGQGSANPPRLLQISYTPVKAKAKKSYAYVGKGITFDSGGLALKPAAGMEAMKSDMSGAAAVCAATIAIALLKIPVAIDCYAPLAENMISDNATRPSDIITMYGGKTIEVLNPDAEGRLVLGDALVKAQENKNLDGIIDVATLTGAQVVALGTRTSAIMTNNQDFSDQFFAITKSAGEAFWPMPLPVELRASLDSPVADMANIGERMGGMMVAGLFLKEFVAAELPWLHLDIAGPAYNEGEAYGYTPVGGTGVALRSLVALAQAAGV</sequence>
<dbReference type="InterPro" id="IPR000819">
    <property type="entry name" value="Peptidase_M17_C"/>
</dbReference>
<evidence type="ECO:0000259" key="8">
    <source>
        <dbReference type="Pfam" id="PF02789"/>
    </source>
</evidence>
<evidence type="ECO:0000259" key="7">
    <source>
        <dbReference type="Pfam" id="PF00883"/>
    </source>
</evidence>
<dbReference type="PANTHER" id="PTHR11963:SF23">
    <property type="entry name" value="CYTOSOL AMINOPEPTIDASE"/>
    <property type="match status" value="1"/>
</dbReference>
<dbReference type="GO" id="GO:0030145">
    <property type="term" value="F:manganese ion binding"/>
    <property type="evidence" value="ECO:0007669"/>
    <property type="project" value="InterPro"/>
</dbReference>
<comment type="catalytic activity">
    <reaction evidence="1">
        <text>Release of an N-terminal amino acid, Xaa-|-Yaa-, in which Xaa is preferably Leu, but may be other amino acids including Pro although not Arg or Lys, and Yaa may be Pro. Amino acid amides and methyl esters are also readily hydrolyzed, but rates on arylamides are exceedingly low.</text>
        <dbReference type="EC" id="3.4.11.1"/>
    </reaction>
</comment>
<evidence type="ECO:0000256" key="6">
    <source>
        <dbReference type="ARBA" id="ARBA00022801"/>
    </source>
</evidence>
<dbReference type="EMBL" id="CAFAAN010000005">
    <property type="protein sequence ID" value="CAB4802366.1"/>
    <property type="molecule type" value="Genomic_DNA"/>
</dbReference>
<evidence type="ECO:0000256" key="1">
    <source>
        <dbReference type="ARBA" id="ARBA00000135"/>
    </source>
</evidence>
<dbReference type="EMBL" id="CAFBNM010000004">
    <property type="protein sequence ID" value="CAB4949824.1"/>
    <property type="molecule type" value="Genomic_DNA"/>
</dbReference>
<dbReference type="EMBL" id="CAEZXC010000050">
    <property type="protein sequence ID" value="CAB4678280.1"/>
    <property type="molecule type" value="Genomic_DNA"/>
</dbReference>
<dbReference type="AlphaFoldDB" id="A0A6J7VDM0"/>
<dbReference type="EMBL" id="CAFBOO010000004">
    <property type="protein sequence ID" value="CAB4983491.1"/>
    <property type="molecule type" value="Genomic_DNA"/>
</dbReference>
<dbReference type="Pfam" id="PF00883">
    <property type="entry name" value="Peptidase_M17"/>
    <property type="match status" value="1"/>
</dbReference>
<dbReference type="EMBL" id="CAEZUM010000032">
    <property type="protein sequence ID" value="CAB4599908.1"/>
    <property type="molecule type" value="Genomic_DNA"/>
</dbReference>
<dbReference type="InterPro" id="IPR008283">
    <property type="entry name" value="Peptidase_M17_N"/>
</dbReference>
<dbReference type="PANTHER" id="PTHR11963">
    <property type="entry name" value="LEUCINE AMINOPEPTIDASE-RELATED"/>
    <property type="match status" value="1"/>
</dbReference>
<dbReference type="EMBL" id="CAFAZW010000014">
    <property type="protein sequence ID" value="CAB4843102.1"/>
    <property type="molecule type" value="Genomic_DNA"/>
</dbReference>
<dbReference type="InterPro" id="IPR011356">
    <property type="entry name" value="Leucine_aapep/pepB"/>
</dbReference>
<dbReference type="InterPro" id="IPR043472">
    <property type="entry name" value="Macro_dom-like"/>
</dbReference>
<evidence type="ECO:0000313" key="9">
    <source>
        <dbReference type="EMBL" id="CAB4599908.1"/>
    </source>
</evidence>
<dbReference type="NCBIfam" id="NF002073">
    <property type="entry name" value="PRK00913.1-2"/>
    <property type="match status" value="1"/>
</dbReference>
<gene>
    <name evidence="9" type="ORF">UFOPK1824_00627</name>
    <name evidence="10" type="ORF">UFOPK2340_00926</name>
    <name evidence="11" type="ORF">UFOPK2772_00365</name>
    <name evidence="12" type="ORF">UFOPK2850_00256</name>
    <name evidence="13" type="ORF">UFOPK3027_00730</name>
    <name evidence="14" type="ORF">UFOPK3256_00978</name>
    <name evidence="15" type="ORF">UFOPK3827_00473</name>
    <name evidence="16" type="ORF">UFOPK3982_00571</name>
    <name evidence="17" type="ORF">UFOPK4120_01081</name>
    <name evidence="18" type="ORF">UFOPK4404_01294</name>
</gene>
<dbReference type="SUPFAM" id="SSF53187">
    <property type="entry name" value="Zn-dependent exopeptidases"/>
    <property type="match status" value="1"/>
</dbReference>
<dbReference type="CDD" id="cd00433">
    <property type="entry name" value="Peptidase_M17"/>
    <property type="match status" value="1"/>
</dbReference>
<evidence type="ECO:0000256" key="3">
    <source>
        <dbReference type="ARBA" id="ARBA00012565"/>
    </source>
</evidence>
<feature type="domain" description="Cytosol aminopeptidase" evidence="7">
    <location>
        <begin position="180"/>
        <end position="494"/>
    </location>
</feature>
<proteinExistence type="inferred from homology"/>
<protein>
    <recommendedName>
        <fullName evidence="3">leucyl aminopeptidase</fullName>
        <ecNumber evidence="3">3.4.11.1</ecNumber>
    </recommendedName>
</protein>
<keyword evidence="4" id="KW-0031">Aminopeptidase</keyword>
<evidence type="ECO:0000313" key="10">
    <source>
        <dbReference type="EMBL" id="CAB4678280.1"/>
    </source>
</evidence>
<evidence type="ECO:0000313" key="15">
    <source>
        <dbReference type="EMBL" id="CAB4949824.1"/>
    </source>
</evidence>
<dbReference type="HAMAP" id="MF_00181">
    <property type="entry name" value="Cytosol_peptidase_M17"/>
    <property type="match status" value="1"/>
</dbReference>
<reference evidence="18" key="1">
    <citation type="submission" date="2020-05" db="EMBL/GenBank/DDBJ databases">
        <authorList>
            <person name="Chiriac C."/>
            <person name="Salcher M."/>
            <person name="Ghai R."/>
            <person name="Kavagutti S V."/>
        </authorList>
    </citation>
    <scope>NUCLEOTIDE SEQUENCE</scope>
</reference>
<dbReference type="EC" id="3.4.11.1" evidence="3"/>
<name>A0A6J7VDM0_9ZZZZ</name>
<evidence type="ECO:0000256" key="5">
    <source>
        <dbReference type="ARBA" id="ARBA00022670"/>
    </source>
</evidence>
<organism evidence="18">
    <name type="scientific">freshwater metagenome</name>
    <dbReference type="NCBI Taxonomy" id="449393"/>
    <lineage>
        <taxon>unclassified sequences</taxon>
        <taxon>metagenomes</taxon>
        <taxon>ecological metagenomes</taxon>
    </lineage>
</organism>
<dbReference type="EMBL" id="CAEZZH010000002">
    <property type="protein sequence ID" value="CAB4748683.1"/>
    <property type="molecule type" value="Genomic_DNA"/>
</dbReference>